<proteinExistence type="predicted"/>
<evidence type="ECO:0000256" key="1">
    <source>
        <dbReference type="SAM" id="MobiDB-lite"/>
    </source>
</evidence>
<dbReference type="Gene3D" id="2.160.20.10">
    <property type="entry name" value="Single-stranded right-handed beta-helix, Pectin lyase-like"/>
    <property type="match status" value="1"/>
</dbReference>
<dbReference type="EMBL" id="BNBF01000001">
    <property type="protein sequence ID" value="GHG34745.1"/>
    <property type="molecule type" value="Genomic_DNA"/>
</dbReference>
<evidence type="ECO:0000313" key="4">
    <source>
        <dbReference type="Proteomes" id="UP000619355"/>
    </source>
</evidence>
<evidence type="ECO:0000313" key="3">
    <source>
        <dbReference type="EMBL" id="GHG34745.1"/>
    </source>
</evidence>
<dbReference type="InterPro" id="IPR024535">
    <property type="entry name" value="RHGA/B-epi-like_pectate_lyase"/>
</dbReference>
<dbReference type="AlphaFoldDB" id="A0A919ETC0"/>
<comment type="caution">
    <text evidence="3">The sequence shown here is derived from an EMBL/GenBank/DDBJ whole genome shotgun (WGS) entry which is preliminary data.</text>
</comment>
<name>A0A919ETC0_9ACTN</name>
<evidence type="ECO:0000259" key="2">
    <source>
        <dbReference type="Pfam" id="PF12708"/>
    </source>
</evidence>
<dbReference type="InterPro" id="IPR012334">
    <property type="entry name" value="Pectin_lyas_fold"/>
</dbReference>
<dbReference type="SUPFAM" id="SSF51126">
    <property type="entry name" value="Pectin lyase-like"/>
    <property type="match status" value="1"/>
</dbReference>
<dbReference type="InterPro" id="IPR011050">
    <property type="entry name" value="Pectin_lyase_fold/virulence"/>
</dbReference>
<feature type="compositionally biased region" description="Low complexity" evidence="1">
    <location>
        <begin position="507"/>
        <end position="521"/>
    </location>
</feature>
<keyword evidence="4" id="KW-1185">Reference proteome</keyword>
<dbReference type="Proteomes" id="UP000619355">
    <property type="component" value="Unassembled WGS sequence"/>
</dbReference>
<feature type="compositionally biased region" description="Pro residues" evidence="1">
    <location>
        <begin position="459"/>
        <end position="472"/>
    </location>
</feature>
<dbReference type="Pfam" id="PF12708">
    <property type="entry name" value="Pect-lyase_RHGA_epim"/>
    <property type="match status" value="1"/>
</dbReference>
<feature type="region of interest" description="Disordered" evidence="1">
    <location>
        <begin position="452"/>
        <end position="533"/>
    </location>
</feature>
<organism evidence="3 4">
    <name type="scientific">Streptomyces capoamus</name>
    <dbReference type="NCBI Taxonomy" id="68183"/>
    <lineage>
        <taxon>Bacteria</taxon>
        <taxon>Bacillati</taxon>
        <taxon>Actinomycetota</taxon>
        <taxon>Actinomycetes</taxon>
        <taxon>Kitasatosporales</taxon>
        <taxon>Streptomycetaceae</taxon>
        <taxon>Streptomyces</taxon>
    </lineage>
</organism>
<dbReference type="PROSITE" id="PS51318">
    <property type="entry name" value="TAT"/>
    <property type="match status" value="1"/>
</dbReference>
<protein>
    <recommendedName>
        <fullName evidence="2">Rhamnogalacturonase A/B/Epimerase-like pectate lyase domain-containing protein</fullName>
    </recommendedName>
</protein>
<dbReference type="InterPro" id="IPR006311">
    <property type="entry name" value="TAT_signal"/>
</dbReference>
<gene>
    <name evidence="3" type="ORF">GCM10018980_04560</name>
</gene>
<sequence>MNPGMTLLYRKKYADAPKIVDTGRKMAIMTERGGSVTGVSRRLLLRGGATALAATALSARGASAVPRAADKPETVVNVADLGAVGDGRTDDSAAFEIAYASAAARVSDGVGRVVIEVPAGEFLITRPYALLDGVAAKPASGLRFSGAGRRMTSLVFRPATGPDSSLCRNQDMWSNLSFERMQFRSATPGASFFSSYSAGRAQDYRFSECEWMGEWEYGLVLSGTDTNSEMRWEACRVGGRYRRAFLYSGLTRDGRQQPNDQDQFLNYWFTDMKVEYEWGNFLEFPYGGSIACRGGSYIITDRRPQSTPEYGTTSTFFRFPVNRHHDSVQRFHAQDIRFEVRNPDAVVIDCVWNSGTVHFSDCDDTALAYKDFSAEVRPHRYTVGPRGPLIRYDSCQLVGRHQYRPASADTLPVLARYDMCLLRNHAARDFAVAGGADPAPFVRFVDCVGPGTTSDSPGPATPTAPPPPPPPCLTSRPAPSTAPAPAPEAAPGPTPVAAPGPTPAPAPGAADAPAPRHAGGADCPSPQGNPPPP</sequence>
<feature type="domain" description="Rhamnogalacturonase A/B/Epimerase-like pectate lyase" evidence="2">
    <location>
        <begin position="76"/>
        <end position="160"/>
    </location>
</feature>
<accession>A0A919ETC0</accession>
<feature type="compositionally biased region" description="Pro residues" evidence="1">
    <location>
        <begin position="480"/>
        <end position="506"/>
    </location>
</feature>
<reference evidence="4" key="1">
    <citation type="journal article" date="2019" name="Int. J. Syst. Evol. Microbiol.">
        <title>The Global Catalogue of Microorganisms (GCM) 10K type strain sequencing project: providing services to taxonomists for standard genome sequencing and annotation.</title>
        <authorList>
            <consortium name="The Broad Institute Genomics Platform"/>
            <consortium name="The Broad Institute Genome Sequencing Center for Infectious Disease"/>
            <person name="Wu L."/>
            <person name="Ma J."/>
        </authorList>
    </citation>
    <scope>NUCLEOTIDE SEQUENCE [LARGE SCALE GENOMIC DNA]</scope>
    <source>
        <strain evidence="4">JCM 4253</strain>
    </source>
</reference>